<accession>T2G7K8</accession>
<proteinExistence type="predicted"/>
<organism evidence="2 3">
    <name type="scientific">Megalodesulfovibrio gigas (strain ATCC 19364 / DSM 1382 / NCIMB 9332 / VKM B-1759)</name>
    <name type="common">Desulfovibrio gigas</name>
    <dbReference type="NCBI Taxonomy" id="1121448"/>
    <lineage>
        <taxon>Bacteria</taxon>
        <taxon>Pseudomonadati</taxon>
        <taxon>Thermodesulfobacteriota</taxon>
        <taxon>Desulfovibrionia</taxon>
        <taxon>Desulfovibrionales</taxon>
        <taxon>Desulfovibrionaceae</taxon>
        <taxon>Megalodesulfovibrio</taxon>
    </lineage>
</organism>
<reference evidence="2 3" key="1">
    <citation type="journal article" date="2013" name="J. Bacteriol.">
        <title>Roles of HynAB and Ech, the only two hydrogenases found in the model sulfate reducer Desulfovibrio gigas.</title>
        <authorList>
            <person name="Morais-Silva F.O."/>
            <person name="Santos C.I."/>
            <person name="Rodrigues R."/>
            <person name="Pereira I.A."/>
            <person name="Rodrigues-Pousada C."/>
        </authorList>
    </citation>
    <scope>NUCLEOTIDE SEQUENCE [LARGE SCALE GENOMIC DNA]</scope>
    <source>
        <strain evidence="3">ATCC 19364 / DSM 1382 / NCIMB 9332 / VKM B-1759</strain>
    </source>
</reference>
<gene>
    <name evidence="2" type="ORF">DGI_0174</name>
</gene>
<dbReference type="InterPro" id="IPR038765">
    <property type="entry name" value="Papain-like_cys_pep_sf"/>
</dbReference>
<evidence type="ECO:0000313" key="2">
    <source>
        <dbReference type="EMBL" id="AGW12111.1"/>
    </source>
</evidence>
<dbReference type="KEGG" id="dgg:DGI_0174"/>
<dbReference type="Gene3D" id="3.10.620.30">
    <property type="match status" value="1"/>
</dbReference>
<dbReference type="SMART" id="SM00460">
    <property type="entry name" value="TGc"/>
    <property type="match status" value="1"/>
</dbReference>
<dbReference type="Pfam" id="PF01841">
    <property type="entry name" value="Transglut_core"/>
    <property type="match status" value="1"/>
</dbReference>
<evidence type="ECO:0000259" key="1">
    <source>
        <dbReference type="SMART" id="SM00460"/>
    </source>
</evidence>
<dbReference type="OrthoDB" id="9804872at2"/>
<dbReference type="PATRIC" id="fig|1121448.10.peg.177"/>
<dbReference type="eggNOG" id="COG1305">
    <property type="taxonomic scope" value="Bacteria"/>
</dbReference>
<dbReference type="InterPro" id="IPR013589">
    <property type="entry name" value="Bac_transglu_N"/>
</dbReference>
<dbReference type="PANTHER" id="PTHR33490:SF1">
    <property type="entry name" value="SLL1233 PROTEIN"/>
    <property type="match status" value="1"/>
</dbReference>
<evidence type="ECO:0000313" key="3">
    <source>
        <dbReference type="Proteomes" id="UP000016587"/>
    </source>
</evidence>
<reference evidence="3" key="2">
    <citation type="submission" date="2013-07" db="EMBL/GenBank/DDBJ databases">
        <authorList>
            <person name="Morais-Silva F.O."/>
            <person name="Rezende A.M."/>
            <person name="Pimentel C."/>
            <person name="Resende D.M."/>
            <person name="Santos C.I."/>
            <person name="Clemente C."/>
            <person name="de Oliveira L.M."/>
            <person name="da Silva S.M."/>
            <person name="Costa D.A."/>
            <person name="Varela-Raposo A."/>
            <person name="Horacio E.C.A."/>
            <person name="Matos M."/>
            <person name="Flores O."/>
            <person name="Ruiz J.C."/>
            <person name="Rodrigues-Pousada C."/>
        </authorList>
    </citation>
    <scope>NUCLEOTIDE SEQUENCE [LARGE SCALE GENOMIC DNA]</scope>
    <source>
        <strain evidence="3">ATCC 19364 / DSM 1382 / NCIMB 9332 / VKM B-1759</strain>
    </source>
</reference>
<dbReference type="HOGENOM" id="CLU_008973_2_0_7"/>
<dbReference type="STRING" id="1121448.DGI_0174"/>
<dbReference type="Pfam" id="PF08379">
    <property type="entry name" value="Bact_transglu_N"/>
    <property type="match status" value="1"/>
</dbReference>
<protein>
    <submittedName>
        <fullName evidence="2">Putative transglutaminase domain protein</fullName>
    </submittedName>
</protein>
<sequence>MRLAIEHRTVYRFSGPVFLEPHTVRLTPRGDPAQRLEAFSLGVLPAAQAMSHHLDALGNAVHRCWFLDMTAMLEIHTTCVVETLRANPFDFLPESPDQPGQPADSSATQALAPALVRAFREPEDVAAVSMLAREAGGQAAQDALGFCTRLCGLLHQRIETVTRRESGVLGPAAVLAAGGAACRDMALVFMDCCRTQGLPARFVSGYQHPAIDTDADGADSERDLHAWAEVYVPGGGWRGFDPTHGLLVADRHVAVAAAPCWEDTMPVTGSFRGTGAAAVLEHAVEIRELEPAAGTEPGGTLFTR</sequence>
<dbReference type="InterPro" id="IPR002931">
    <property type="entry name" value="Transglutaminase-like"/>
</dbReference>
<dbReference type="RefSeq" id="WP_021758701.1">
    <property type="nucleotide sequence ID" value="NC_022444.1"/>
</dbReference>
<dbReference type="AlphaFoldDB" id="T2G7K8"/>
<dbReference type="EMBL" id="CP006585">
    <property type="protein sequence ID" value="AGW12111.1"/>
    <property type="molecule type" value="Genomic_DNA"/>
</dbReference>
<keyword evidence="3" id="KW-1185">Reference proteome</keyword>
<dbReference type="SUPFAM" id="SSF54001">
    <property type="entry name" value="Cysteine proteinases"/>
    <property type="match status" value="1"/>
</dbReference>
<dbReference type="Proteomes" id="UP000016587">
    <property type="component" value="Chromosome"/>
</dbReference>
<feature type="domain" description="Transglutaminase-like" evidence="1">
    <location>
        <begin position="174"/>
        <end position="244"/>
    </location>
</feature>
<name>T2G7K8_MEGG1</name>
<dbReference type="PANTHER" id="PTHR33490">
    <property type="entry name" value="BLR5614 PROTEIN-RELATED"/>
    <property type="match status" value="1"/>
</dbReference>